<evidence type="ECO:0000256" key="1">
    <source>
        <dbReference type="ARBA" id="ARBA00004496"/>
    </source>
</evidence>
<evidence type="ECO:0000256" key="3">
    <source>
        <dbReference type="ARBA" id="ARBA00022553"/>
    </source>
</evidence>
<accession>A0A6C0NZI9</accession>
<keyword evidence="6" id="KW-0238">DNA-binding</keyword>
<dbReference type="GO" id="GO:0005737">
    <property type="term" value="C:cytoplasm"/>
    <property type="evidence" value="ECO:0007669"/>
    <property type="project" value="UniProtKB-SubCell"/>
</dbReference>
<dbReference type="Proteomes" id="UP000479114">
    <property type="component" value="Chromosome"/>
</dbReference>
<evidence type="ECO:0000313" key="12">
    <source>
        <dbReference type="Proteomes" id="UP000479114"/>
    </source>
</evidence>
<dbReference type="RefSeq" id="WP_162640443.1">
    <property type="nucleotide sequence ID" value="NZ_CP048286.1"/>
</dbReference>
<dbReference type="InterPro" id="IPR001789">
    <property type="entry name" value="Sig_transdc_resp-reg_receiver"/>
</dbReference>
<evidence type="ECO:0000256" key="6">
    <source>
        <dbReference type="ARBA" id="ARBA00023125"/>
    </source>
</evidence>
<dbReference type="Gene3D" id="1.10.10.60">
    <property type="entry name" value="Homeodomain-like"/>
    <property type="match status" value="2"/>
</dbReference>
<dbReference type="SMART" id="SM00448">
    <property type="entry name" value="REC"/>
    <property type="match status" value="1"/>
</dbReference>
<keyword evidence="5" id="KW-0805">Transcription regulation</keyword>
<keyword evidence="4" id="KW-0902">Two-component regulatory system</keyword>
<dbReference type="InterPro" id="IPR011006">
    <property type="entry name" value="CheY-like_superfamily"/>
</dbReference>
<dbReference type="Pfam" id="PF12833">
    <property type="entry name" value="HTH_18"/>
    <property type="match status" value="1"/>
</dbReference>
<evidence type="ECO:0000256" key="8">
    <source>
        <dbReference type="PROSITE-ProRule" id="PRU00169"/>
    </source>
</evidence>
<dbReference type="SUPFAM" id="SSF46689">
    <property type="entry name" value="Homeodomain-like"/>
    <property type="match status" value="2"/>
</dbReference>
<evidence type="ECO:0000259" key="9">
    <source>
        <dbReference type="PROSITE" id="PS01124"/>
    </source>
</evidence>
<dbReference type="GO" id="GO:0043565">
    <property type="term" value="F:sequence-specific DNA binding"/>
    <property type="evidence" value="ECO:0007669"/>
    <property type="project" value="InterPro"/>
</dbReference>
<keyword evidence="7" id="KW-0804">Transcription</keyword>
<dbReference type="InterPro" id="IPR018060">
    <property type="entry name" value="HTH_AraC"/>
</dbReference>
<dbReference type="EMBL" id="CP048286">
    <property type="protein sequence ID" value="QHW31637.1"/>
    <property type="molecule type" value="Genomic_DNA"/>
</dbReference>
<dbReference type="PANTHER" id="PTHR42713:SF3">
    <property type="entry name" value="TRANSCRIPTIONAL REGULATORY PROTEIN HPTR"/>
    <property type="match status" value="1"/>
</dbReference>
<dbReference type="Pfam" id="PF00072">
    <property type="entry name" value="Response_reg"/>
    <property type="match status" value="1"/>
</dbReference>
<dbReference type="InterPro" id="IPR009057">
    <property type="entry name" value="Homeodomain-like_sf"/>
</dbReference>
<dbReference type="InterPro" id="IPR018062">
    <property type="entry name" value="HTH_AraC-typ_CS"/>
</dbReference>
<evidence type="ECO:0000256" key="7">
    <source>
        <dbReference type="ARBA" id="ARBA00023163"/>
    </source>
</evidence>
<evidence type="ECO:0000313" key="11">
    <source>
        <dbReference type="EMBL" id="QHW31637.1"/>
    </source>
</evidence>
<dbReference type="PANTHER" id="PTHR42713">
    <property type="entry name" value="HISTIDINE KINASE-RELATED"/>
    <property type="match status" value="1"/>
</dbReference>
<dbReference type="GO" id="GO:0003700">
    <property type="term" value="F:DNA-binding transcription factor activity"/>
    <property type="evidence" value="ECO:0007669"/>
    <property type="project" value="InterPro"/>
</dbReference>
<dbReference type="KEGG" id="prz:GZH47_12825"/>
<dbReference type="SUPFAM" id="SSF52172">
    <property type="entry name" value="CheY-like"/>
    <property type="match status" value="1"/>
</dbReference>
<protein>
    <submittedName>
        <fullName evidence="11">Response regulator</fullName>
    </submittedName>
</protein>
<dbReference type="Gene3D" id="3.40.50.2300">
    <property type="match status" value="1"/>
</dbReference>
<name>A0A6C0NZI9_9BACL</name>
<comment type="subcellular location">
    <subcellularLocation>
        <location evidence="1">Cytoplasm</location>
    </subcellularLocation>
</comment>
<feature type="domain" description="Response regulatory" evidence="10">
    <location>
        <begin position="1"/>
        <end position="114"/>
    </location>
</feature>
<dbReference type="PROSITE" id="PS00041">
    <property type="entry name" value="HTH_ARAC_FAMILY_1"/>
    <property type="match status" value="1"/>
</dbReference>
<evidence type="ECO:0000256" key="5">
    <source>
        <dbReference type="ARBA" id="ARBA00023015"/>
    </source>
</evidence>
<reference evidence="11 12" key="1">
    <citation type="submission" date="2020-02" db="EMBL/GenBank/DDBJ databases">
        <title>Paenibacillus sp. nov., isolated from rhizosphere soil of tomato.</title>
        <authorList>
            <person name="Weon H.-Y."/>
            <person name="Lee S.A."/>
        </authorList>
    </citation>
    <scope>NUCLEOTIDE SEQUENCE [LARGE SCALE GENOMIC DNA]</scope>
    <source>
        <strain evidence="11 12">14171R-81</strain>
    </source>
</reference>
<proteinExistence type="predicted"/>
<dbReference type="GO" id="GO:0000160">
    <property type="term" value="P:phosphorelay signal transduction system"/>
    <property type="evidence" value="ECO:0007669"/>
    <property type="project" value="UniProtKB-KW"/>
</dbReference>
<dbReference type="SMART" id="SM00342">
    <property type="entry name" value="HTH_ARAC"/>
    <property type="match status" value="1"/>
</dbReference>
<keyword evidence="12" id="KW-1185">Reference proteome</keyword>
<evidence type="ECO:0000259" key="10">
    <source>
        <dbReference type="PROSITE" id="PS50110"/>
    </source>
</evidence>
<evidence type="ECO:0000256" key="4">
    <source>
        <dbReference type="ARBA" id="ARBA00023012"/>
    </source>
</evidence>
<dbReference type="PROSITE" id="PS01124">
    <property type="entry name" value="HTH_ARAC_FAMILY_2"/>
    <property type="match status" value="1"/>
</dbReference>
<dbReference type="PROSITE" id="PS50110">
    <property type="entry name" value="RESPONSE_REGULATORY"/>
    <property type="match status" value="1"/>
</dbReference>
<gene>
    <name evidence="11" type="ORF">GZH47_12825</name>
</gene>
<evidence type="ECO:0000256" key="2">
    <source>
        <dbReference type="ARBA" id="ARBA00022490"/>
    </source>
</evidence>
<sequence length="537" mass="61114">MDDTPSQVESIAVTIAQGDLGFAHIHKTYSGEEALKVFQERTIHIVITDIRMPEMNGIELIRQIREKDRKVKIIVLSGYADFEYAQSVVPYNTSGYLMKPVNPVQLQEMLGKLLGEIAGEMQQRKQQQRDVYAFRENLPALRNELLVRLLGGDRVPYSELERKLFLLNLPFSANREAGMFIVRLEGRLQEYVNADRDLIEYAVTNMAEEVFQEAFHLWFCRDHNEYLVFVASPVVKGSEPLETGSALDRYALDKLAATLKKKAESLLNNSMSIVLGSNGAIFPEGLQDLYRKLVNGIRQIDDGRDSAFLRVIESPSQVVIGTMTSLYRPPLLLHLLDTGNWDGAEKKLNEIFNELKSVHYPPEYANEAYFAIANAYQYMAHKKGKLLSELGGSSLGLMPAAPSLKQLERWAFFIFESIRGLFHERAEKQKMGLIDKVHEYVEHNMNTGLSLQTLAAHVGLHPAYLSRAYRAETGSNLSDYILRRRMELATYLLCNSDNKIYEIAQIVGYQAVPHFIKLFKAYSNMTPQEYRDRAGQK</sequence>
<keyword evidence="2" id="KW-0963">Cytoplasm</keyword>
<organism evidence="11 12">
    <name type="scientific">Paenibacillus rhizovicinus</name>
    <dbReference type="NCBI Taxonomy" id="2704463"/>
    <lineage>
        <taxon>Bacteria</taxon>
        <taxon>Bacillati</taxon>
        <taxon>Bacillota</taxon>
        <taxon>Bacilli</taxon>
        <taxon>Bacillales</taxon>
        <taxon>Paenibacillaceae</taxon>
        <taxon>Paenibacillus</taxon>
    </lineage>
</organism>
<dbReference type="CDD" id="cd17536">
    <property type="entry name" value="REC_YesN-like"/>
    <property type="match status" value="1"/>
</dbReference>
<keyword evidence="3 8" id="KW-0597">Phosphoprotein</keyword>
<feature type="domain" description="HTH araC/xylS-type" evidence="9">
    <location>
        <begin position="435"/>
        <end position="533"/>
    </location>
</feature>
<dbReference type="AlphaFoldDB" id="A0A6C0NZI9"/>
<dbReference type="InterPro" id="IPR051552">
    <property type="entry name" value="HptR"/>
</dbReference>
<feature type="modified residue" description="4-aspartylphosphate" evidence="8">
    <location>
        <position position="49"/>
    </location>
</feature>